<dbReference type="Proteomes" id="UP000199658">
    <property type="component" value="Unassembled WGS sequence"/>
</dbReference>
<dbReference type="SUPFAM" id="SSF53955">
    <property type="entry name" value="Lysozyme-like"/>
    <property type="match status" value="1"/>
</dbReference>
<dbReference type="OrthoDB" id="5763339at2"/>
<protein>
    <submittedName>
        <fullName evidence="4">Transglycosylase SLT domain-containing protein</fullName>
    </submittedName>
</protein>
<dbReference type="STRING" id="670154.SAMN04488002_1785"/>
<dbReference type="Gene3D" id="1.10.530.10">
    <property type="match status" value="1"/>
</dbReference>
<evidence type="ECO:0000256" key="1">
    <source>
        <dbReference type="ARBA" id="ARBA00009387"/>
    </source>
</evidence>
<evidence type="ECO:0000256" key="2">
    <source>
        <dbReference type="SAM" id="SignalP"/>
    </source>
</evidence>
<feature type="domain" description="Transglycosylase SLT" evidence="3">
    <location>
        <begin position="107"/>
        <end position="180"/>
    </location>
</feature>
<evidence type="ECO:0000313" key="5">
    <source>
        <dbReference type="Proteomes" id="UP000199658"/>
    </source>
</evidence>
<dbReference type="CDD" id="cd00442">
    <property type="entry name" value="Lyz-like"/>
    <property type="match status" value="1"/>
</dbReference>
<comment type="similarity">
    <text evidence="1">Belongs to the virb1 family.</text>
</comment>
<accession>A0A1I6GNZ4</accession>
<sequence>MRCHALIIAACFAAGSAVAQDPLPKVDPVDGAALVEVAYQAARRPEPVRPIPRVDHIPRARWDFRSEGRLWTRTTLEALKGHGLPLLKTVPRDIADWCPNYENNGLEKRAAFWNGFLSALAKHESTWKPRAVGGGGLWYGLTQILPGTARGYKCRVGSGEALKNGSANLSCAVRIMTHTVLRDNAVARKANGRLGGVAADWGPMTKSGKRREMASWLRGQKYCKLLSDTKPIPRPRSITQRIPLEQRLVEIEPTQRPEALAD</sequence>
<feature type="chain" id="PRO_5011556078" evidence="2">
    <location>
        <begin position="20"/>
        <end position="262"/>
    </location>
</feature>
<dbReference type="InterPro" id="IPR023346">
    <property type="entry name" value="Lysozyme-like_dom_sf"/>
</dbReference>
<organism evidence="4 5">
    <name type="scientific">Litoreibacter janthinus</name>
    <dbReference type="NCBI Taxonomy" id="670154"/>
    <lineage>
        <taxon>Bacteria</taxon>
        <taxon>Pseudomonadati</taxon>
        <taxon>Pseudomonadota</taxon>
        <taxon>Alphaproteobacteria</taxon>
        <taxon>Rhodobacterales</taxon>
        <taxon>Roseobacteraceae</taxon>
        <taxon>Litoreibacter</taxon>
    </lineage>
</organism>
<evidence type="ECO:0000313" key="4">
    <source>
        <dbReference type="EMBL" id="SFR43955.1"/>
    </source>
</evidence>
<keyword evidence="5" id="KW-1185">Reference proteome</keyword>
<dbReference type="Pfam" id="PF01464">
    <property type="entry name" value="SLT"/>
    <property type="match status" value="1"/>
</dbReference>
<feature type="signal peptide" evidence="2">
    <location>
        <begin position="1"/>
        <end position="19"/>
    </location>
</feature>
<name>A0A1I6GNZ4_9RHOB</name>
<proteinExistence type="inferred from homology"/>
<dbReference type="AlphaFoldDB" id="A0A1I6GNZ4"/>
<keyword evidence="2" id="KW-0732">Signal</keyword>
<evidence type="ECO:0000259" key="3">
    <source>
        <dbReference type="Pfam" id="PF01464"/>
    </source>
</evidence>
<gene>
    <name evidence="4" type="ORF">SAMN04488002_1785</name>
</gene>
<dbReference type="InterPro" id="IPR008258">
    <property type="entry name" value="Transglycosylase_SLT_dom_1"/>
</dbReference>
<reference evidence="5" key="1">
    <citation type="submission" date="2016-10" db="EMBL/GenBank/DDBJ databases">
        <authorList>
            <person name="Varghese N."/>
            <person name="Submissions S."/>
        </authorList>
    </citation>
    <scope>NUCLEOTIDE SEQUENCE [LARGE SCALE GENOMIC DNA]</scope>
    <source>
        <strain evidence="5">DSM 26921</strain>
    </source>
</reference>
<dbReference type="EMBL" id="FOYO01000001">
    <property type="protein sequence ID" value="SFR43955.1"/>
    <property type="molecule type" value="Genomic_DNA"/>
</dbReference>